<dbReference type="GO" id="GO:0000287">
    <property type="term" value="F:magnesium ion binding"/>
    <property type="evidence" value="ECO:0007669"/>
    <property type="project" value="UniProtKB-UniRule"/>
</dbReference>
<protein>
    <recommendedName>
        <fullName evidence="6">Ribonuclease VapC</fullName>
        <shortName evidence="6">RNase VapC</shortName>
        <ecNumber evidence="6">3.1.-.-</ecNumber>
    </recommendedName>
    <alternativeName>
        <fullName evidence="6">Toxin VapC</fullName>
    </alternativeName>
</protein>
<dbReference type="Gene3D" id="3.40.50.1010">
    <property type="entry name" value="5'-nuclease"/>
    <property type="match status" value="1"/>
</dbReference>
<keyword evidence="6" id="KW-0800">Toxin</keyword>
<dbReference type="InterPro" id="IPR029060">
    <property type="entry name" value="PIN-like_dom_sf"/>
</dbReference>
<evidence type="ECO:0000256" key="3">
    <source>
        <dbReference type="ARBA" id="ARBA00022723"/>
    </source>
</evidence>
<dbReference type="SUPFAM" id="SSF88723">
    <property type="entry name" value="PIN domain-like"/>
    <property type="match status" value="1"/>
</dbReference>
<dbReference type="GO" id="GO:0090729">
    <property type="term" value="F:toxin activity"/>
    <property type="evidence" value="ECO:0007669"/>
    <property type="project" value="UniProtKB-KW"/>
</dbReference>
<dbReference type="InterPro" id="IPR002716">
    <property type="entry name" value="PIN_dom"/>
</dbReference>
<dbReference type="Pfam" id="PF01850">
    <property type="entry name" value="PIN"/>
    <property type="match status" value="1"/>
</dbReference>
<evidence type="ECO:0000259" key="7">
    <source>
        <dbReference type="Pfam" id="PF01850"/>
    </source>
</evidence>
<evidence type="ECO:0000256" key="2">
    <source>
        <dbReference type="ARBA" id="ARBA00022722"/>
    </source>
</evidence>
<reference evidence="9 11" key="2">
    <citation type="submission" date="2023-07" db="EMBL/GenBank/DDBJ databases">
        <title>Sequencing the genomes of 1000 actinobacteria strains.</title>
        <authorList>
            <person name="Klenk H.-P."/>
        </authorList>
    </citation>
    <scope>NUCLEOTIDE SEQUENCE [LARGE SCALE GENOMIC DNA]</scope>
    <source>
        <strain evidence="9 11">DSM 44724</strain>
    </source>
</reference>
<dbReference type="EC" id="3.1.-.-" evidence="6"/>
<name>A0A9X3PKC6_9ACTN</name>
<keyword evidence="11" id="KW-1185">Reference proteome</keyword>
<dbReference type="EMBL" id="JAPZVQ010000005">
    <property type="protein sequence ID" value="MDA1385549.1"/>
    <property type="molecule type" value="Genomic_DNA"/>
</dbReference>
<dbReference type="RefSeq" id="WP_270122012.1">
    <property type="nucleotide sequence ID" value="NZ_BAAAOM010000004.1"/>
</dbReference>
<evidence type="ECO:0000313" key="8">
    <source>
        <dbReference type="EMBL" id="MDA1385549.1"/>
    </source>
</evidence>
<dbReference type="Proteomes" id="UP001183604">
    <property type="component" value="Unassembled WGS sequence"/>
</dbReference>
<reference evidence="8" key="1">
    <citation type="submission" date="2022-12" db="EMBL/GenBank/DDBJ databases">
        <title>Gycomyces niveus sp.nov., a novel actinomycete isolated from soil in Shouguang.</title>
        <authorList>
            <person name="Yang X."/>
        </authorList>
    </citation>
    <scope>NUCLEOTIDE SEQUENCE</scope>
    <source>
        <strain evidence="8">DSM 44724</strain>
    </source>
</reference>
<feature type="domain" description="PIN" evidence="7">
    <location>
        <begin position="2"/>
        <end position="122"/>
    </location>
</feature>
<evidence type="ECO:0000256" key="5">
    <source>
        <dbReference type="ARBA" id="ARBA00022842"/>
    </source>
</evidence>
<accession>A0A9X3PKC6</accession>
<dbReference type="Proteomes" id="UP001145799">
    <property type="component" value="Unassembled WGS sequence"/>
</dbReference>
<dbReference type="GO" id="GO:0016787">
    <property type="term" value="F:hydrolase activity"/>
    <property type="evidence" value="ECO:0007669"/>
    <property type="project" value="UniProtKB-KW"/>
</dbReference>
<proteinExistence type="inferred from homology"/>
<keyword evidence="5 6" id="KW-0460">Magnesium</keyword>
<keyword evidence="1 6" id="KW-1277">Toxin-antitoxin system</keyword>
<evidence type="ECO:0000256" key="6">
    <source>
        <dbReference type="HAMAP-Rule" id="MF_00265"/>
    </source>
</evidence>
<comment type="caution">
    <text evidence="8">The sequence shown here is derived from an EMBL/GenBank/DDBJ whole genome shotgun (WGS) entry which is preliminary data.</text>
</comment>
<keyword evidence="2 6" id="KW-0540">Nuclease</keyword>
<evidence type="ECO:0000313" key="11">
    <source>
        <dbReference type="Proteomes" id="UP001183604"/>
    </source>
</evidence>
<dbReference type="AlphaFoldDB" id="A0A9X3PKC6"/>
<comment type="similarity">
    <text evidence="6">Belongs to the PINc/VapC protein family.</text>
</comment>
<evidence type="ECO:0000313" key="10">
    <source>
        <dbReference type="Proteomes" id="UP001145799"/>
    </source>
</evidence>
<organism evidence="8 10">
    <name type="scientific">Glycomyces lechevalierae</name>
    <dbReference type="NCBI Taxonomy" id="256034"/>
    <lineage>
        <taxon>Bacteria</taxon>
        <taxon>Bacillati</taxon>
        <taxon>Actinomycetota</taxon>
        <taxon>Actinomycetes</taxon>
        <taxon>Glycomycetales</taxon>
        <taxon>Glycomycetaceae</taxon>
        <taxon>Glycomyces</taxon>
    </lineage>
</organism>
<comment type="cofactor">
    <cofactor evidence="6">
        <name>Mg(2+)</name>
        <dbReference type="ChEBI" id="CHEBI:18420"/>
    </cofactor>
</comment>
<feature type="binding site" evidence="6">
    <location>
        <position position="100"/>
    </location>
    <ligand>
        <name>Mg(2+)</name>
        <dbReference type="ChEBI" id="CHEBI:18420"/>
    </ligand>
</feature>
<keyword evidence="4 6" id="KW-0378">Hydrolase</keyword>
<dbReference type="HAMAP" id="MF_00265">
    <property type="entry name" value="VapC_Nob1"/>
    <property type="match status" value="1"/>
</dbReference>
<evidence type="ECO:0000313" key="9">
    <source>
        <dbReference type="EMBL" id="MDR7339614.1"/>
    </source>
</evidence>
<feature type="binding site" evidence="6">
    <location>
        <position position="5"/>
    </location>
    <ligand>
        <name>Mg(2+)</name>
        <dbReference type="ChEBI" id="CHEBI:18420"/>
    </ligand>
</feature>
<comment type="function">
    <text evidence="6">Toxic component of a toxin-antitoxin (TA) system. An RNase.</text>
</comment>
<dbReference type="InterPro" id="IPR022907">
    <property type="entry name" value="VapC_family"/>
</dbReference>
<evidence type="ECO:0000256" key="4">
    <source>
        <dbReference type="ARBA" id="ARBA00022801"/>
    </source>
</evidence>
<gene>
    <name evidence="6" type="primary">vapC</name>
    <name evidence="9" type="ORF">J2S69_003333</name>
    <name evidence="8" type="ORF">O2L01_11195</name>
</gene>
<keyword evidence="3 6" id="KW-0479">Metal-binding</keyword>
<dbReference type="EMBL" id="JAVDYD010000001">
    <property type="protein sequence ID" value="MDR7339614.1"/>
    <property type="molecule type" value="Genomic_DNA"/>
</dbReference>
<dbReference type="GO" id="GO:0004540">
    <property type="term" value="F:RNA nuclease activity"/>
    <property type="evidence" value="ECO:0007669"/>
    <property type="project" value="InterPro"/>
</dbReference>
<evidence type="ECO:0000256" key="1">
    <source>
        <dbReference type="ARBA" id="ARBA00022649"/>
    </source>
</evidence>
<sequence>MIVVDTGPLVALMDNDDDHHARCVEWFRTVRVPLLIPAPVLTEVCWLLDRNRGSKAEALFLRALADPRGPLTLSPTTDEELLRIAELVERYADLPLGAVDASVVALAERLGIGEVATIDHRHFNIVRPAHVGAFTLLP</sequence>